<feature type="non-terminal residue" evidence="1">
    <location>
        <position position="1"/>
    </location>
</feature>
<gene>
    <name evidence="1" type="ORF">BJ138DRAFT_963949</name>
</gene>
<sequence length="79" mass="8493">VMGDTGAGKSKFINTAVGAPVAIVGTSSLSCTANVQYFILPYPHDPSRHIVFVDTPGFDDTYIDDMEILRCIAVWLADS</sequence>
<feature type="non-terminal residue" evidence="1">
    <location>
        <position position="79"/>
    </location>
</feature>
<dbReference type="Proteomes" id="UP000790377">
    <property type="component" value="Unassembled WGS sequence"/>
</dbReference>
<organism evidence="1 2">
    <name type="scientific">Hygrophoropsis aurantiaca</name>
    <dbReference type="NCBI Taxonomy" id="72124"/>
    <lineage>
        <taxon>Eukaryota</taxon>
        <taxon>Fungi</taxon>
        <taxon>Dikarya</taxon>
        <taxon>Basidiomycota</taxon>
        <taxon>Agaricomycotina</taxon>
        <taxon>Agaricomycetes</taxon>
        <taxon>Agaricomycetidae</taxon>
        <taxon>Boletales</taxon>
        <taxon>Coniophorineae</taxon>
        <taxon>Hygrophoropsidaceae</taxon>
        <taxon>Hygrophoropsis</taxon>
    </lineage>
</organism>
<evidence type="ECO:0000313" key="2">
    <source>
        <dbReference type="Proteomes" id="UP000790377"/>
    </source>
</evidence>
<reference evidence="1" key="1">
    <citation type="journal article" date="2021" name="New Phytol.">
        <title>Evolutionary innovations through gain and loss of genes in the ectomycorrhizal Boletales.</title>
        <authorList>
            <person name="Wu G."/>
            <person name="Miyauchi S."/>
            <person name="Morin E."/>
            <person name="Kuo A."/>
            <person name="Drula E."/>
            <person name="Varga T."/>
            <person name="Kohler A."/>
            <person name="Feng B."/>
            <person name="Cao Y."/>
            <person name="Lipzen A."/>
            <person name="Daum C."/>
            <person name="Hundley H."/>
            <person name="Pangilinan J."/>
            <person name="Johnson J."/>
            <person name="Barry K."/>
            <person name="LaButti K."/>
            <person name="Ng V."/>
            <person name="Ahrendt S."/>
            <person name="Min B."/>
            <person name="Choi I.G."/>
            <person name="Park H."/>
            <person name="Plett J.M."/>
            <person name="Magnuson J."/>
            <person name="Spatafora J.W."/>
            <person name="Nagy L.G."/>
            <person name="Henrissat B."/>
            <person name="Grigoriev I.V."/>
            <person name="Yang Z.L."/>
            <person name="Xu J."/>
            <person name="Martin F.M."/>
        </authorList>
    </citation>
    <scope>NUCLEOTIDE SEQUENCE</scope>
    <source>
        <strain evidence="1">ATCC 28755</strain>
    </source>
</reference>
<proteinExistence type="predicted"/>
<accession>A0ACB7ZTG0</accession>
<name>A0ACB7ZTG0_9AGAM</name>
<evidence type="ECO:0000313" key="1">
    <source>
        <dbReference type="EMBL" id="KAH7904231.1"/>
    </source>
</evidence>
<comment type="caution">
    <text evidence="1">The sequence shown here is derived from an EMBL/GenBank/DDBJ whole genome shotgun (WGS) entry which is preliminary data.</text>
</comment>
<protein>
    <submittedName>
        <fullName evidence="1">Uncharacterized protein</fullName>
    </submittedName>
</protein>
<dbReference type="EMBL" id="MU268554">
    <property type="protein sequence ID" value="KAH7904231.1"/>
    <property type="molecule type" value="Genomic_DNA"/>
</dbReference>
<keyword evidence="2" id="KW-1185">Reference proteome</keyword>